<keyword evidence="9" id="KW-1185">Reference proteome</keyword>
<keyword evidence="3 6" id="KW-1133">Transmembrane helix</keyword>
<dbReference type="Pfam" id="PF00361">
    <property type="entry name" value="Proton_antipo_M"/>
    <property type="match status" value="1"/>
</dbReference>
<feature type="transmembrane region" description="Helical" evidence="6">
    <location>
        <begin position="604"/>
        <end position="622"/>
    </location>
</feature>
<proteinExistence type="predicted"/>
<feature type="transmembrane region" description="Helical" evidence="6">
    <location>
        <begin position="444"/>
        <end position="464"/>
    </location>
</feature>
<dbReference type="PRINTS" id="PR01434">
    <property type="entry name" value="NADHDHGNASE5"/>
</dbReference>
<sequence length="623" mass="64115">MEALVWLLVAVPLGTGAVLACTGRRGDRPAPAVGITAASVTLVLAVLAAMSRPAVSVPLFAGIEAGLAVDGLSAVLVITVAAVTLFVLWFSTGEFAADEPRARFTGLMLVFAGAMLVTVTATGLGVLLMGWEVMGATSWALIGFWWREPHRVRAADVAFLTTRAADLGLYLAAGAALAGGVGSLALTELPQASQPWMAVLTAGVVVAAVGKSAQLPFHFWLSRAMEGPSSVSALLHSATMVAAGGYLLLRLQPLLAASGWGEPVIAWTGAATALVLGLVAVAQSDLKQLLAASTSAQIGFIVLAAGAGGVAGGTMQLVAHAATKSALFLAAGAWLTALGTKALPALRGAARRHRLVGVTFTVAAATLAGVPPLSLWVTKDAVLATALKGSLGLYATGLAAAVVAAVYSAKAAWVVWQPEPEDAESGWDTEHAGTREVPAFARPALVVLAGAATVLGALGVPPVARALQALIGVGSHSLPKAWELVLSAVLALTAASATWWWGDRAVPVPLAARRWLGQWMRFERLAELLVVRPTMTLARTLAAFDDRVLDRVVMSVPAAGMWLARLVDRGAETPVDGVVRLVAQGARGLGTLARRPQTGQLHQYYAQAAAALVVLALFLVFVR</sequence>
<evidence type="ECO:0000313" key="9">
    <source>
        <dbReference type="Proteomes" id="UP000569329"/>
    </source>
</evidence>
<evidence type="ECO:0000313" key="8">
    <source>
        <dbReference type="EMBL" id="MBA8824103.1"/>
    </source>
</evidence>
<feature type="transmembrane region" description="Helical" evidence="6">
    <location>
        <begin position="484"/>
        <end position="502"/>
    </location>
</feature>
<feature type="transmembrane region" description="Helical" evidence="6">
    <location>
        <begin position="389"/>
        <end position="409"/>
    </location>
</feature>
<feature type="transmembrane region" description="Helical" evidence="6">
    <location>
        <begin position="102"/>
        <end position="122"/>
    </location>
</feature>
<accession>A0A839DSQ3</accession>
<dbReference type="RefSeq" id="WP_182543261.1">
    <property type="nucleotide sequence ID" value="NZ_JACGWZ010000001.1"/>
</dbReference>
<organism evidence="8 9">
    <name type="scientific">Halosaccharopolyspora lacisalsi</name>
    <dbReference type="NCBI Taxonomy" id="1000566"/>
    <lineage>
        <taxon>Bacteria</taxon>
        <taxon>Bacillati</taxon>
        <taxon>Actinomycetota</taxon>
        <taxon>Actinomycetes</taxon>
        <taxon>Pseudonocardiales</taxon>
        <taxon>Pseudonocardiaceae</taxon>
        <taxon>Halosaccharopolyspora</taxon>
    </lineage>
</organism>
<feature type="transmembrane region" description="Helical" evidence="6">
    <location>
        <begin position="6"/>
        <end position="23"/>
    </location>
</feature>
<dbReference type="GO" id="GO:0015990">
    <property type="term" value="P:electron transport coupled proton transport"/>
    <property type="evidence" value="ECO:0007669"/>
    <property type="project" value="TreeGrafter"/>
</dbReference>
<evidence type="ECO:0000256" key="4">
    <source>
        <dbReference type="ARBA" id="ARBA00023136"/>
    </source>
</evidence>
<protein>
    <submittedName>
        <fullName evidence="8">NADH:ubiquinone oxidoreductase subunit 5 (Subunit L)/multisubunit Na+/H+ antiporter MnhA subunit</fullName>
    </submittedName>
</protein>
<gene>
    <name evidence="8" type="ORF">FHX42_001432</name>
</gene>
<keyword evidence="8" id="KW-0830">Ubiquinone</keyword>
<feature type="domain" description="NADH:quinone oxidoreductase/Mrp antiporter transmembrane" evidence="7">
    <location>
        <begin position="124"/>
        <end position="395"/>
    </location>
</feature>
<dbReference type="EMBL" id="JACGWZ010000001">
    <property type="protein sequence ID" value="MBA8824103.1"/>
    <property type="molecule type" value="Genomic_DNA"/>
</dbReference>
<dbReference type="PANTHER" id="PTHR42829:SF2">
    <property type="entry name" value="NADH-UBIQUINONE OXIDOREDUCTASE CHAIN 5"/>
    <property type="match status" value="1"/>
</dbReference>
<dbReference type="AlphaFoldDB" id="A0A839DSQ3"/>
<keyword evidence="4 6" id="KW-0472">Membrane</keyword>
<dbReference type="PANTHER" id="PTHR42829">
    <property type="entry name" value="NADH-UBIQUINONE OXIDOREDUCTASE CHAIN 5"/>
    <property type="match status" value="1"/>
</dbReference>
<evidence type="ECO:0000256" key="3">
    <source>
        <dbReference type="ARBA" id="ARBA00022989"/>
    </source>
</evidence>
<feature type="transmembrane region" description="Helical" evidence="6">
    <location>
        <begin position="71"/>
        <end position="90"/>
    </location>
</feature>
<feature type="transmembrane region" description="Helical" evidence="6">
    <location>
        <begin position="325"/>
        <end position="343"/>
    </location>
</feature>
<feature type="transmembrane region" description="Helical" evidence="6">
    <location>
        <begin position="355"/>
        <end position="377"/>
    </location>
</feature>
<evidence type="ECO:0000256" key="5">
    <source>
        <dbReference type="RuleBase" id="RU000320"/>
    </source>
</evidence>
<feature type="transmembrane region" description="Helical" evidence="6">
    <location>
        <begin position="167"/>
        <end position="186"/>
    </location>
</feature>
<feature type="transmembrane region" description="Helical" evidence="6">
    <location>
        <begin position="231"/>
        <end position="249"/>
    </location>
</feature>
<reference evidence="8 9" key="1">
    <citation type="submission" date="2020-07" db="EMBL/GenBank/DDBJ databases">
        <title>Sequencing the genomes of 1000 actinobacteria strains.</title>
        <authorList>
            <person name="Klenk H.-P."/>
        </authorList>
    </citation>
    <scope>NUCLEOTIDE SEQUENCE [LARGE SCALE GENOMIC DNA]</scope>
    <source>
        <strain evidence="8 9">DSM 45975</strain>
    </source>
</reference>
<feature type="transmembrane region" description="Helical" evidence="6">
    <location>
        <begin position="264"/>
        <end position="286"/>
    </location>
</feature>
<dbReference type="InterPro" id="IPR003945">
    <property type="entry name" value="NU5C-like"/>
</dbReference>
<dbReference type="GO" id="GO:0042773">
    <property type="term" value="P:ATP synthesis coupled electron transport"/>
    <property type="evidence" value="ECO:0007669"/>
    <property type="project" value="InterPro"/>
</dbReference>
<evidence type="ECO:0000256" key="1">
    <source>
        <dbReference type="ARBA" id="ARBA00004127"/>
    </source>
</evidence>
<feature type="transmembrane region" description="Helical" evidence="6">
    <location>
        <begin position="128"/>
        <end position="146"/>
    </location>
</feature>
<feature type="transmembrane region" description="Helical" evidence="6">
    <location>
        <begin position="298"/>
        <end position="319"/>
    </location>
</feature>
<feature type="transmembrane region" description="Helical" evidence="6">
    <location>
        <begin position="192"/>
        <end position="210"/>
    </location>
</feature>
<keyword evidence="2 5" id="KW-0812">Transmembrane</keyword>
<evidence type="ECO:0000259" key="7">
    <source>
        <dbReference type="Pfam" id="PF00361"/>
    </source>
</evidence>
<comment type="caution">
    <text evidence="8">The sequence shown here is derived from an EMBL/GenBank/DDBJ whole genome shotgun (WGS) entry which is preliminary data.</text>
</comment>
<dbReference type="GO" id="GO:0016020">
    <property type="term" value="C:membrane"/>
    <property type="evidence" value="ECO:0007669"/>
    <property type="project" value="UniProtKB-SubCell"/>
</dbReference>
<name>A0A839DSQ3_9PSEU</name>
<evidence type="ECO:0000256" key="2">
    <source>
        <dbReference type="ARBA" id="ARBA00022692"/>
    </source>
</evidence>
<dbReference type="GO" id="GO:0012505">
    <property type="term" value="C:endomembrane system"/>
    <property type="evidence" value="ECO:0007669"/>
    <property type="project" value="UniProtKB-SubCell"/>
</dbReference>
<dbReference type="GO" id="GO:0003954">
    <property type="term" value="F:NADH dehydrogenase activity"/>
    <property type="evidence" value="ECO:0007669"/>
    <property type="project" value="TreeGrafter"/>
</dbReference>
<comment type="subcellular location">
    <subcellularLocation>
        <location evidence="1">Endomembrane system</location>
        <topology evidence="1">Multi-pass membrane protein</topology>
    </subcellularLocation>
    <subcellularLocation>
        <location evidence="5">Membrane</location>
        <topology evidence="5">Multi-pass membrane protein</topology>
    </subcellularLocation>
</comment>
<dbReference type="GO" id="GO:0008137">
    <property type="term" value="F:NADH dehydrogenase (ubiquinone) activity"/>
    <property type="evidence" value="ECO:0007669"/>
    <property type="project" value="InterPro"/>
</dbReference>
<evidence type="ECO:0000256" key="6">
    <source>
        <dbReference type="SAM" id="Phobius"/>
    </source>
</evidence>
<dbReference type="Proteomes" id="UP000569329">
    <property type="component" value="Unassembled WGS sequence"/>
</dbReference>
<dbReference type="Gene3D" id="1.20.5.2700">
    <property type="match status" value="1"/>
</dbReference>
<dbReference type="InterPro" id="IPR001750">
    <property type="entry name" value="ND/Mrp_TM"/>
</dbReference>
<feature type="transmembrane region" description="Helical" evidence="6">
    <location>
        <begin position="30"/>
        <end position="51"/>
    </location>
</feature>